<evidence type="ECO:0000313" key="4">
    <source>
        <dbReference type="Proteomes" id="UP001159042"/>
    </source>
</evidence>
<dbReference type="PROSITE" id="PS51155">
    <property type="entry name" value="CHIT_BIND_RR_2"/>
    <property type="match status" value="1"/>
</dbReference>
<sequence length="455" mass="52401">MMIKKLGGVGLILKAEDQIFYYTYPFLVKYGLWFLVHITVTSCHPLTLHKYAPAHEEYVDKPTDYSFSYGVKDLHTGDIKHQWEKKEGDSIKGQYSVVEPDGSVRTVDYTADDKSGFNAVVKHTGPFQHPVGHSKKATSHNEVVLKPQLVEAKEPEYETKYEYVYPKQYGGEYAHSQLDNIDYQLPAADVGYGNEQEEAYTSLQGKPNYVYVPQEELAEESQRSTVKSVLKHKQLYTKARPQVTLKEEYENVKVVPQLPVDISLLKKSNLEHVIPVDVSVINPIEIDISEKDSSKTKYDTVHQDQNGYNSERDIQPSYELSQQELNKYLENYYNTNKLNEPVMEGGFTPIKHVSKETTNQANNPQIYKSNKKPVTTPGLKHYSSNKFQNVNKHSSRIPKSEHAGVHRPPVRVPRQYVFPHELREERHKAEITRLYRAAPYDTGYVRYAKHLSYQQ</sequence>
<dbReference type="PANTHER" id="PTHR12236:SF81">
    <property type="entry name" value="CUTICLE PROTEIN 19-LIKE PROTEIN"/>
    <property type="match status" value="1"/>
</dbReference>
<dbReference type="GO" id="GO:0005615">
    <property type="term" value="C:extracellular space"/>
    <property type="evidence" value="ECO:0007669"/>
    <property type="project" value="TreeGrafter"/>
</dbReference>
<dbReference type="InterPro" id="IPR000618">
    <property type="entry name" value="Insect_cuticle"/>
</dbReference>
<dbReference type="Proteomes" id="UP001159042">
    <property type="component" value="Unassembled WGS sequence"/>
</dbReference>
<name>A0AAV8VVY3_9CUCU</name>
<keyword evidence="4" id="KW-1185">Reference proteome</keyword>
<accession>A0AAV8VVY3</accession>
<dbReference type="AlphaFoldDB" id="A0AAV8VVY3"/>
<evidence type="ECO:0000313" key="3">
    <source>
        <dbReference type="EMBL" id="KAJ8918349.1"/>
    </source>
</evidence>
<protein>
    <submittedName>
        <fullName evidence="3">Uncharacterized protein</fullName>
    </submittedName>
</protein>
<organism evidence="3 4">
    <name type="scientific">Exocentrus adspersus</name>
    <dbReference type="NCBI Taxonomy" id="1586481"/>
    <lineage>
        <taxon>Eukaryota</taxon>
        <taxon>Metazoa</taxon>
        <taxon>Ecdysozoa</taxon>
        <taxon>Arthropoda</taxon>
        <taxon>Hexapoda</taxon>
        <taxon>Insecta</taxon>
        <taxon>Pterygota</taxon>
        <taxon>Neoptera</taxon>
        <taxon>Endopterygota</taxon>
        <taxon>Coleoptera</taxon>
        <taxon>Polyphaga</taxon>
        <taxon>Cucujiformia</taxon>
        <taxon>Chrysomeloidea</taxon>
        <taxon>Cerambycidae</taxon>
        <taxon>Lamiinae</taxon>
        <taxon>Acanthocinini</taxon>
        <taxon>Exocentrus</taxon>
    </lineage>
</organism>
<dbReference type="PROSITE" id="PS00233">
    <property type="entry name" value="CHIT_BIND_RR_1"/>
    <property type="match status" value="1"/>
</dbReference>
<dbReference type="GO" id="GO:0031012">
    <property type="term" value="C:extracellular matrix"/>
    <property type="evidence" value="ECO:0007669"/>
    <property type="project" value="TreeGrafter"/>
</dbReference>
<dbReference type="PANTHER" id="PTHR12236">
    <property type="entry name" value="STRUCTURAL CONTITUENT OF CUTICLE"/>
    <property type="match status" value="1"/>
</dbReference>
<keyword evidence="1 2" id="KW-0193">Cuticle</keyword>
<dbReference type="InterPro" id="IPR051217">
    <property type="entry name" value="Insect_Cuticle_Struc_Prot"/>
</dbReference>
<evidence type="ECO:0000256" key="2">
    <source>
        <dbReference type="PROSITE-ProRule" id="PRU00497"/>
    </source>
</evidence>
<dbReference type="GO" id="GO:0042302">
    <property type="term" value="F:structural constituent of cuticle"/>
    <property type="evidence" value="ECO:0007669"/>
    <property type="project" value="UniProtKB-UniRule"/>
</dbReference>
<evidence type="ECO:0000256" key="1">
    <source>
        <dbReference type="ARBA" id="ARBA00022460"/>
    </source>
</evidence>
<comment type="caution">
    <text evidence="3">The sequence shown here is derived from an EMBL/GenBank/DDBJ whole genome shotgun (WGS) entry which is preliminary data.</text>
</comment>
<proteinExistence type="predicted"/>
<dbReference type="EMBL" id="JANEYG010000026">
    <property type="protein sequence ID" value="KAJ8918349.1"/>
    <property type="molecule type" value="Genomic_DNA"/>
</dbReference>
<dbReference type="InterPro" id="IPR031311">
    <property type="entry name" value="CHIT_BIND_RR_consensus"/>
</dbReference>
<reference evidence="3 4" key="1">
    <citation type="journal article" date="2023" name="Insect Mol. Biol.">
        <title>Genome sequencing provides insights into the evolution of gene families encoding plant cell wall-degrading enzymes in longhorned beetles.</title>
        <authorList>
            <person name="Shin N.R."/>
            <person name="Okamura Y."/>
            <person name="Kirsch R."/>
            <person name="Pauchet Y."/>
        </authorList>
    </citation>
    <scope>NUCLEOTIDE SEQUENCE [LARGE SCALE GENOMIC DNA]</scope>
    <source>
        <strain evidence="3">EAD_L_NR</strain>
    </source>
</reference>
<dbReference type="PRINTS" id="PR00947">
    <property type="entry name" value="CUTICLE"/>
</dbReference>
<dbReference type="Pfam" id="PF00379">
    <property type="entry name" value="Chitin_bind_4"/>
    <property type="match status" value="1"/>
</dbReference>
<gene>
    <name evidence="3" type="ORF">NQ315_008043</name>
</gene>